<keyword evidence="1" id="KW-0479">Metal-binding</keyword>
<feature type="domain" description="MYND-type" evidence="5">
    <location>
        <begin position="157"/>
        <end position="198"/>
    </location>
</feature>
<keyword evidence="7" id="KW-1185">Reference proteome</keyword>
<protein>
    <recommendedName>
        <fullName evidence="5">MYND-type domain-containing protein</fullName>
    </recommendedName>
</protein>
<evidence type="ECO:0000313" key="7">
    <source>
        <dbReference type="Proteomes" id="UP000054248"/>
    </source>
</evidence>
<dbReference type="PROSITE" id="PS50865">
    <property type="entry name" value="ZF_MYND_2"/>
    <property type="match status" value="1"/>
</dbReference>
<dbReference type="InterPro" id="IPR002893">
    <property type="entry name" value="Znf_MYND"/>
</dbReference>
<dbReference type="EMBL" id="KN823051">
    <property type="protein sequence ID" value="KIO24962.1"/>
    <property type="molecule type" value="Genomic_DNA"/>
</dbReference>
<reference evidence="6 7" key="1">
    <citation type="submission" date="2014-04" db="EMBL/GenBank/DDBJ databases">
        <authorList>
            <consortium name="DOE Joint Genome Institute"/>
            <person name="Kuo A."/>
            <person name="Girlanda M."/>
            <person name="Perotto S."/>
            <person name="Kohler A."/>
            <person name="Nagy L.G."/>
            <person name="Floudas D."/>
            <person name="Copeland A."/>
            <person name="Barry K.W."/>
            <person name="Cichocki N."/>
            <person name="Veneault-Fourrey C."/>
            <person name="LaButti K."/>
            <person name="Lindquist E.A."/>
            <person name="Lipzen A."/>
            <person name="Lundell T."/>
            <person name="Morin E."/>
            <person name="Murat C."/>
            <person name="Sun H."/>
            <person name="Tunlid A."/>
            <person name="Henrissat B."/>
            <person name="Grigoriev I.V."/>
            <person name="Hibbett D.S."/>
            <person name="Martin F."/>
            <person name="Nordberg H.P."/>
            <person name="Cantor M.N."/>
            <person name="Hua S.X."/>
        </authorList>
    </citation>
    <scope>NUCLEOTIDE SEQUENCE [LARGE SCALE GENOMIC DNA]</scope>
    <source>
        <strain evidence="6 7">MUT 4182</strain>
    </source>
</reference>
<keyword evidence="2 4" id="KW-0863">Zinc-finger</keyword>
<evidence type="ECO:0000259" key="5">
    <source>
        <dbReference type="PROSITE" id="PS50865"/>
    </source>
</evidence>
<gene>
    <name evidence="6" type="ORF">M407DRAFT_244255</name>
</gene>
<dbReference type="OrthoDB" id="432970at2759"/>
<organism evidence="6 7">
    <name type="scientific">Tulasnella calospora MUT 4182</name>
    <dbReference type="NCBI Taxonomy" id="1051891"/>
    <lineage>
        <taxon>Eukaryota</taxon>
        <taxon>Fungi</taxon>
        <taxon>Dikarya</taxon>
        <taxon>Basidiomycota</taxon>
        <taxon>Agaricomycotina</taxon>
        <taxon>Agaricomycetes</taxon>
        <taxon>Cantharellales</taxon>
        <taxon>Tulasnellaceae</taxon>
        <taxon>Tulasnella</taxon>
    </lineage>
</organism>
<dbReference type="SUPFAM" id="SSF144232">
    <property type="entry name" value="HIT/MYND zinc finger-like"/>
    <property type="match status" value="1"/>
</dbReference>
<dbReference type="Proteomes" id="UP000054248">
    <property type="component" value="Unassembled WGS sequence"/>
</dbReference>
<dbReference type="GO" id="GO:0008270">
    <property type="term" value="F:zinc ion binding"/>
    <property type="evidence" value="ECO:0007669"/>
    <property type="project" value="UniProtKB-KW"/>
</dbReference>
<dbReference type="Pfam" id="PF01753">
    <property type="entry name" value="zf-MYND"/>
    <property type="match status" value="1"/>
</dbReference>
<name>A0A0C3LU96_9AGAM</name>
<dbReference type="STRING" id="1051891.A0A0C3LU96"/>
<evidence type="ECO:0000256" key="4">
    <source>
        <dbReference type="PROSITE-ProRule" id="PRU00134"/>
    </source>
</evidence>
<dbReference type="AlphaFoldDB" id="A0A0C3LU96"/>
<evidence type="ECO:0000256" key="3">
    <source>
        <dbReference type="ARBA" id="ARBA00022833"/>
    </source>
</evidence>
<evidence type="ECO:0000313" key="6">
    <source>
        <dbReference type="EMBL" id="KIO24962.1"/>
    </source>
</evidence>
<evidence type="ECO:0000256" key="2">
    <source>
        <dbReference type="ARBA" id="ARBA00022771"/>
    </source>
</evidence>
<dbReference type="PROSITE" id="PS01360">
    <property type="entry name" value="ZF_MYND_1"/>
    <property type="match status" value="1"/>
</dbReference>
<keyword evidence="3" id="KW-0862">Zinc</keyword>
<dbReference type="Gene3D" id="6.10.140.2220">
    <property type="match status" value="1"/>
</dbReference>
<reference evidence="7" key="2">
    <citation type="submission" date="2015-01" db="EMBL/GenBank/DDBJ databases">
        <title>Evolutionary Origins and Diversification of the Mycorrhizal Mutualists.</title>
        <authorList>
            <consortium name="DOE Joint Genome Institute"/>
            <consortium name="Mycorrhizal Genomics Consortium"/>
            <person name="Kohler A."/>
            <person name="Kuo A."/>
            <person name="Nagy L.G."/>
            <person name="Floudas D."/>
            <person name="Copeland A."/>
            <person name="Barry K.W."/>
            <person name="Cichocki N."/>
            <person name="Veneault-Fourrey C."/>
            <person name="LaButti K."/>
            <person name="Lindquist E.A."/>
            <person name="Lipzen A."/>
            <person name="Lundell T."/>
            <person name="Morin E."/>
            <person name="Murat C."/>
            <person name="Riley R."/>
            <person name="Ohm R."/>
            <person name="Sun H."/>
            <person name="Tunlid A."/>
            <person name="Henrissat B."/>
            <person name="Grigoriev I.V."/>
            <person name="Hibbett D.S."/>
            <person name="Martin F."/>
        </authorList>
    </citation>
    <scope>NUCLEOTIDE SEQUENCE [LARGE SCALE GENOMIC DNA]</scope>
    <source>
        <strain evidence="7">MUT 4182</strain>
    </source>
</reference>
<accession>A0A0C3LU96</accession>
<proteinExistence type="predicted"/>
<dbReference type="HOGENOM" id="CLU_121553_0_0_1"/>
<evidence type="ECO:0000256" key="1">
    <source>
        <dbReference type="ARBA" id="ARBA00022723"/>
    </source>
</evidence>
<sequence length="228" mass="25690">MSLTTQTPLRIESKWYGYNNAKMEIDLAIPVNTEWLSPENLRLAVGYAADQFIKAMADAKSRHTFGCEFCGKPARENYLNIASYLHLPPKDTIWNGHPSSGPFILILVHVVCKMSGECGKEAKKLSSELAQDTGTPETHIPEKNPVDETIYPLFGSCANCKTDETAQKTLSVCVKCKTAQYCKKDCQRADWPRHKESCKWVIGSRWFNEEGGELVYKENPNRILMPKA</sequence>